<name>X0X8R5_9ZZZZ</name>
<reference evidence="2" key="1">
    <citation type="journal article" date="2014" name="Front. Microbiol.">
        <title>High frequency of phylogenetically diverse reductive dehalogenase-homologous genes in deep subseafloor sedimentary metagenomes.</title>
        <authorList>
            <person name="Kawai M."/>
            <person name="Futagami T."/>
            <person name="Toyoda A."/>
            <person name="Takaki Y."/>
            <person name="Nishi S."/>
            <person name="Hori S."/>
            <person name="Arai W."/>
            <person name="Tsubouchi T."/>
            <person name="Morono Y."/>
            <person name="Uchiyama I."/>
            <person name="Ito T."/>
            <person name="Fujiyama A."/>
            <person name="Inagaki F."/>
            <person name="Takami H."/>
        </authorList>
    </citation>
    <scope>NUCLEOTIDE SEQUENCE</scope>
    <source>
        <strain evidence="2">Expedition CK06-06</strain>
    </source>
</reference>
<comment type="caution">
    <text evidence="2">The sequence shown here is derived from an EMBL/GenBank/DDBJ whole genome shotgun (WGS) entry which is preliminary data.</text>
</comment>
<evidence type="ECO:0000256" key="1">
    <source>
        <dbReference type="SAM" id="MobiDB-lite"/>
    </source>
</evidence>
<proteinExistence type="predicted"/>
<organism evidence="2">
    <name type="scientific">marine sediment metagenome</name>
    <dbReference type="NCBI Taxonomy" id="412755"/>
    <lineage>
        <taxon>unclassified sequences</taxon>
        <taxon>metagenomes</taxon>
        <taxon>ecological metagenomes</taxon>
    </lineage>
</organism>
<feature type="region of interest" description="Disordered" evidence="1">
    <location>
        <begin position="1"/>
        <end position="22"/>
    </location>
</feature>
<gene>
    <name evidence="2" type="ORF">S01H1_73958</name>
</gene>
<protein>
    <submittedName>
        <fullName evidence="2">Uncharacterized protein</fullName>
    </submittedName>
</protein>
<sequence>MVSKPRKTASTTDKTERRTRAARPMKLSTIIDVIVSFFPELDVYK</sequence>
<evidence type="ECO:0000313" key="2">
    <source>
        <dbReference type="EMBL" id="GAG33033.1"/>
    </source>
</evidence>
<dbReference type="AlphaFoldDB" id="X0X8R5"/>
<accession>X0X8R5</accession>
<dbReference type="EMBL" id="BARS01049443">
    <property type="protein sequence ID" value="GAG33033.1"/>
    <property type="molecule type" value="Genomic_DNA"/>
</dbReference>